<dbReference type="PRINTS" id="PR00411">
    <property type="entry name" value="PNDRDTASEI"/>
</dbReference>
<comment type="caution">
    <text evidence="7">The sequence shown here is derived from an EMBL/GenBank/DDBJ whole genome shotgun (WGS) entry which is preliminary data.</text>
</comment>
<keyword evidence="3" id="KW-0274">FAD</keyword>
<keyword evidence="2" id="KW-0285">Flavoprotein</keyword>
<dbReference type="PANTHER" id="PTHR43706">
    <property type="entry name" value="NADH DEHYDROGENASE"/>
    <property type="match status" value="1"/>
</dbReference>
<evidence type="ECO:0000259" key="6">
    <source>
        <dbReference type="Pfam" id="PF07992"/>
    </source>
</evidence>
<keyword evidence="4" id="KW-0560">Oxidoreductase</keyword>
<proteinExistence type="inferred from homology"/>
<dbReference type="InterPro" id="IPR023753">
    <property type="entry name" value="FAD/NAD-binding_dom"/>
</dbReference>
<dbReference type="PANTHER" id="PTHR43706:SF9">
    <property type="entry name" value="TYPE II NADH:QUINONE OXIDOREDUCTASE"/>
    <property type="match status" value="1"/>
</dbReference>
<evidence type="ECO:0000256" key="2">
    <source>
        <dbReference type="ARBA" id="ARBA00022630"/>
    </source>
</evidence>
<dbReference type="SUPFAM" id="SSF51905">
    <property type="entry name" value="FAD/NAD(P)-binding domain"/>
    <property type="match status" value="2"/>
</dbReference>
<dbReference type="GO" id="GO:0008137">
    <property type="term" value="F:NADH dehydrogenase (ubiquinone) activity"/>
    <property type="evidence" value="ECO:0007669"/>
    <property type="project" value="TreeGrafter"/>
</dbReference>
<dbReference type="Proteomes" id="UP001139095">
    <property type="component" value="Unassembled WGS sequence"/>
</dbReference>
<dbReference type="PRINTS" id="PR00368">
    <property type="entry name" value="FADPNR"/>
</dbReference>
<organism evidence="7 8">
    <name type="scientific">Marinomonas algarum</name>
    <dbReference type="NCBI Taxonomy" id="2883105"/>
    <lineage>
        <taxon>Bacteria</taxon>
        <taxon>Pseudomonadati</taxon>
        <taxon>Pseudomonadota</taxon>
        <taxon>Gammaproteobacteria</taxon>
        <taxon>Oceanospirillales</taxon>
        <taxon>Oceanospirillaceae</taxon>
        <taxon>Marinomonas</taxon>
    </lineage>
</organism>
<dbReference type="InterPro" id="IPR045024">
    <property type="entry name" value="NDH-2"/>
</dbReference>
<accession>A0A9X1IM89</accession>
<evidence type="ECO:0000256" key="3">
    <source>
        <dbReference type="ARBA" id="ARBA00022827"/>
    </source>
</evidence>
<evidence type="ECO:0000313" key="7">
    <source>
        <dbReference type="EMBL" id="MCB5160358.1"/>
    </source>
</evidence>
<dbReference type="GO" id="GO:0003954">
    <property type="term" value="F:NADH dehydrogenase activity"/>
    <property type="evidence" value="ECO:0007669"/>
    <property type="project" value="InterPro"/>
</dbReference>
<evidence type="ECO:0000256" key="1">
    <source>
        <dbReference type="ARBA" id="ARBA00005272"/>
    </source>
</evidence>
<gene>
    <name evidence="7" type="ORF">LG368_00270</name>
</gene>
<feature type="domain" description="FAD/NAD(P)-binding" evidence="6">
    <location>
        <begin position="7"/>
        <end position="337"/>
    </location>
</feature>
<dbReference type="Pfam" id="PF07992">
    <property type="entry name" value="Pyr_redox_2"/>
    <property type="match status" value="1"/>
</dbReference>
<name>A0A9X1IM89_9GAMM</name>
<dbReference type="EMBL" id="JAJATW010000001">
    <property type="protein sequence ID" value="MCB5160358.1"/>
    <property type="molecule type" value="Genomic_DNA"/>
</dbReference>
<comment type="similarity">
    <text evidence="1">Belongs to the NADH dehydrogenase family.</text>
</comment>
<dbReference type="InterPro" id="IPR036188">
    <property type="entry name" value="FAD/NAD-bd_sf"/>
</dbReference>
<reference evidence="7" key="1">
    <citation type="submission" date="2021-10" db="EMBL/GenBank/DDBJ databases">
        <title>Marinomonas pontica sp. nov., isolated from the Black Sea.</title>
        <authorList>
            <person name="Zhao L.-H."/>
            <person name="Xue J.-H."/>
        </authorList>
    </citation>
    <scope>NUCLEOTIDE SEQUENCE</scope>
    <source>
        <strain evidence="7">E8</strain>
    </source>
</reference>
<keyword evidence="5" id="KW-0520">NAD</keyword>
<dbReference type="AlphaFoldDB" id="A0A9X1IM89"/>
<evidence type="ECO:0000256" key="5">
    <source>
        <dbReference type="ARBA" id="ARBA00023027"/>
    </source>
</evidence>
<evidence type="ECO:0000256" key="4">
    <source>
        <dbReference type="ARBA" id="ARBA00023002"/>
    </source>
</evidence>
<dbReference type="FunFam" id="3.50.50.100:FF:000001">
    <property type="entry name" value="NADH dehydrogenase"/>
    <property type="match status" value="1"/>
</dbReference>
<evidence type="ECO:0000313" key="8">
    <source>
        <dbReference type="Proteomes" id="UP001139095"/>
    </source>
</evidence>
<sequence length="433" mass="47455">MGVDMKKIVVVGGGAGGLELVTKLGHAFGKQRQADIVLIDRSQTHIWKPLLHEVATGSLDINNDGLNYRAHAAKHHYQFQLGTLIGVDPKARQLTLKSLSDDKGHLVLPERRIEYDILIMAVGSVSNDFGTPGVAEHCYFLDSHKQAERFQQALLNQFLRIHQEGVDAKLKLAIVGGGATGVELSAELFHVADMLKAYGMPEMSGKRVQVQLIEAGPRILPALPERIAAQATKELVRLGVVVSQATRVVSAHEAGFETADESDIEADLMIWAAGVKAPDFIGDIDGFETTRNNQIIVRSTLQTTSFDNVYVIGDCCACEQLDGSFVPPRAQSAHQMASLVFDNIKASFLSETLKSYTYKDYGSLVNLSRYSTVGNLMGNLMGGSMFIEGRMARFVYVSLYRLHLIAIHGWFKATIILAAQKISKVVKPKLKLH</sequence>
<keyword evidence="8" id="KW-1185">Reference proteome</keyword>
<protein>
    <submittedName>
        <fullName evidence="7">NAD(P)/FAD-dependent oxidoreductase</fullName>
    </submittedName>
</protein>
<dbReference type="Gene3D" id="3.50.50.100">
    <property type="match status" value="1"/>
</dbReference>